<dbReference type="CDD" id="cd07302">
    <property type="entry name" value="CHD"/>
    <property type="match status" value="1"/>
</dbReference>
<dbReference type="EMBL" id="AZLV01000787">
    <property type="protein sequence ID" value="ETJ03832.1"/>
    <property type="molecule type" value="Genomic_DNA"/>
</dbReference>
<dbReference type="Pfam" id="PF00211">
    <property type="entry name" value="Guanylate_cyc"/>
    <property type="match status" value="1"/>
</dbReference>
<dbReference type="PANTHER" id="PTHR43081:SF19">
    <property type="entry name" value="PH-SENSITIVE ADENYLATE CYCLASE RV1264"/>
    <property type="match status" value="1"/>
</dbReference>
<feature type="domain" description="Guanylate cyclase" evidence="2">
    <location>
        <begin position="226"/>
        <end position="335"/>
    </location>
</feature>
<comment type="similarity">
    <text evidence="1">Belongs to the adenylyl cyclase class-3 family.</text>
</comment>
<evidence type="ECO:0000259" key="2">
    <source>
        <dbReference type="PROSITE" id="PS50125"/>
    </source>
</evidence>
<dbReference type="GO" id="GO:0004016">
    <property type="term" value="F:adenylate cyclase activity"/>
    <property type="evidence" value="ECO:0007669"/>
    <property type="project" value="UniProtKB-ARBA"/>
</dbReference>
<dbReference type="Proteomes" id="UP000018852">
    <property type="component" value="Unassembled WGS sequence"/>
</dbReference>
<gene>
    <name evidence="3" type="ORF">Q605_AUC00787G0004</name>
</gene>
<organism evidence="3 4">
    <name type="scientific">Actinomyces urogenitalis DORA_12</name>
    <dbReference type="NCBI Taxonomy" id="1403939"/>
    <lineage>
        <taxon>Bacteria</taxon>
        <taxon>Bacillati</taxon>
        <taxon>Actinomycetota</taxon>
        <taxon>Actinomycetes</taxon>
        <taxon>Actinomycetales</taxon>
        <taxon>Actinomycetaceae</taxon>
        <taxon>Actinomyces</taxon>
    </lineage>
</organism>
<dbReference type="SUPFAM" id="SSF55073">
    <property type="entry name" value="Nucleotide cyclase"/>
    <property type="match status" value="1"/>
</dbReference>
<comment type="caution">
    <text evidence="3">The sequence shown here is derived from an EMBL/GenBank/DDBJ whole genome shotgun (WGS) entry which is preliminary data.</text>
</comment>
<dbReference type="InterPro" id="IPR029787">
    <property type="entry name" value="Nucleotide_cyclase"/>
</dbReference>
<dbReference type="SMART" id="SM00044">
    <property type="entry name" value="CYCc"/>
    <property type="match status" value="1"/>
</dbReference>
<dbReference type="PROSITE" id="PS50125">
    <property type="entry name" value="GUANYLATE_CYCLASE_2"/>
    <property type="match status" value="1"/>
</dbReference>
<evidence type="ECO:0000313" key="3">
    <source>
        <dbReference type="EMBL" id="ETJ03832.1"/>
    </source>
</evidence>
<dbReference type="GO" id="GO:0035556">
    <property type="term" value="P:intracellular signal transduction"/>
    <property type="evidence" value="ECO:0007669"/>
    <property type="project" value="InterPro"/>
</dbReference>
<accession>W1VD09</accession>
<protein>
    <submittedName>
        <fullName evidence="3">Adenylate cyclase</fullName>
    </submittedName>
</protein>
<sequence>MPSRPQTSDLPETPSPGIGACAPDRVGVDGTAPHPAAWDTISGHEKRLLGAVPSLTLQQVAQEAGTGVELARRFWRAMGFADAQPDAVRFTEADVEALRALAEVVGLGGQASQDGSGCVGGQGAVGGLATSSALEMLRAQSYTMDRLVLWQLETLVSDVAQRYDLDDTSARLVALDRIEELLEPLRTQLDYVWRRHLTALLSRTESEVAKRGKEEAGPDLYPLTRSLGFVDIVSFTQRAQTMGRTELETMLTDFENTARDVVTSRGARVVKTIGDAVMYIADDVTTAAGVVTALVEELQRGPEMIRVRASLVQGRVVSRSGDVFGPPVNLASRLVDTAEPGGIRMDEPTARAIMRGPQAQRYVVRECHEVVAKGLGNIVPWSLERAGGGR</sequence>
<evidence type="ECO:0000256" key="1">
    <source>
        <dbReference type="ARBA" id="ARBA00005381"/>
    </source>
</evidence>
<dbReference type="InterPro" id="IPR050697">
    <property type="entry name" value="Adenylyl/Guanylyl_Cyclase_3/4"/>
</dbReference>
<name>W1VD09_9ACTO</name>
<evidence type="ECO:0000313" key="4">
    <source>
        <dbReference type="Proteomes" id="UP000018852"/>
    </source>
</evidence>
<reference evidence="3 4" key="1">
    <citation type="submission" date="2013-12" db="EMBL/GenBank/DDBJ databases">
        <title>A Varibaculum cambriense genome reconstructed from a premature infant gut community with otherwise low bacterial novelty that shifts toward anaerobic metabolism during the third week of life.</title>
        <authorList>
            <person name="Brown C.T."/>
            <person name="Sharon I."/>
            <person name="Thomas B.C."/>
            <person name="Castelle C.J."/>
            <person name="Morowitz M.J."/>
            <person name="Banfield J.F."/>
        </authorList>
    </citation>
    <scope>NUCLEOTIDE SEQUENCE [LARGE SCALE GENOMIC DNA]</scope>
    <source>
        <strain evidence="4">DORA_12</strain>
    </source>
</reference>
<dbReference type="InterPro" id="IPR001054">
    <property type="entry name" value="A/G_cyclase"/>
</dbReference>
<proteinExistence type="inferred from homology"/>
<dbReference type="Gene3D" id="3.30.70.1230">
    <property type="entry name" value="Nucleotide cyclase"/>
    <property type="match status" value="1"/>
</dbReference>
<dbReference type="AlphaFoldDB" id="W1VD09"/>
<dbReference type="PATRIC" id="fig|1403939.3.peg.1076"/>
<dbReference type="GO" id="GO:0006171">
    <property type="term" value="P:cAMP biosynthetic process"/>
    <property type="evidence" value="ECO:0007669"/>
    <property type="project" value="TreeGrafter"/>
</dbReference>
<dbReference type="PANTHER" id="PTHR43081">
    <property type="entry name" value="ADENYLATE CYCLASE, TERMINAL-DIFFERENTIATION SPECIFIC-RELATED"/>
    <property type="match status" value="1"/>
</dbReference>